<name>K5V558_PHACS</name>
<accession>K5V558</accession>
<dbReference type="KEGG" id="pco:PHACADRAFT_251615"/>
<evidence type="ECO:0000256" key="5">
    <source>
        <dbReference type="ARBA" id="ARBA00022781"/>
    </source>
</evidence>
<dbReference type="HOGENOM" id="CLU_118199_0_0_1"/>
<evidence type="ECO:0000256" key="6">
    <source>
        <dbReference type="ARBA" id="ARBA00023065"/>
    </source>
</evidence>
<evidence type="ECO:0000256" key="3">
    <source>
        <dbReference type="ARBA" id="ARBA00022448"/>
    </source>
</evidence>
<keyword evidence="4" id="KW-0138">CF(0)</keyword>
<comment type="subcellular location">
    <subcellularLocation>
        <location evidence="1">Mitochondrion membrane</location>
    </subcellularLocation>
</comment>
<keyword evidence="5" id="KW-0375">Hydrogen ion transport</keyword>
<keyword evidence="6" id="KW-0406">Ion transport</keyword>
<dbReference type="FunCoup" id="K5V558">
    <property type="interactions" value="1"/>
</dbReference>
<dbReference type="EMBL" id="JH930470">
    <property type="protein sequence ID" value="EKM57776.1"/>
    <property type="molecule type" value="Genomic_DNA"/>
</dbReference>
<evidence type="ECO:0000256" key="7">
    <source>
        <dbReference type="ARBA" id="ARBA00023128"/>
    </source>
</evidence>
<dbReference type="GeneID" id="18915270"/>
<dbReference type="GO" id="GO:0045259">
    <property type="term" value="C:proton-transporting ATP synthase complex"/>
    <property type="evidence" value="ECO:0007669"/>
    <property type="project" value="UniProtKB-KW"/>
</dbReference>
<gene>
    <name evidence="10" type="ORF">PHACADRAFT_251615</name>
</gene>
<evidence type="ECO:0000256" key="2">
    <source>
        <dbReference type="ARBA" id="ARBA00005699"/>
    </source>
</evidence>
<dbReference type="AlphaFoldDB" id="K5V558"/>
<dbReference type="Pfam" id="PF04718">
    <property type="entry name" value="ATP-synt_G"/>
    <property type="match status" value="1"/>
</dbReference>
<dbReference type="OrthoDB" id="437at2759"/>
<evidence type="ECO:0000256" key="4">
    <source>
        <dbReference type="ARBA" id="ARBA00022547"/>
    </source>
</evidence>
<dbReference type="InterPro" id="IPR006808">
    <property type="entry name" value="ATP_synth_F0_gsu_mt"/>
</dbReference>
<evidence type="ECO:0000313" key="10">
    <source>
        <dbReference type="EMBL" id="EKM57776.1"/>
    </source>
</evidence>
<dbReference type="InParanoid" id="K5V558"/>
<dbReference type="RefSeq" id="XP_007393120.1">
    <property type="nucleotide sequence ID" value="XM_007393058.1"/>
</dbReference>
<evidence type="ECO:0000256" key="1">
    <source>
        <dbReference type="ARBA" id="ARBA00004325"/>
    </source>
</evidence>
<keyword evidence="3" id="KW-0813">Transport</keyword>
<sequence length="162" mass="18386">MVRPASRIAQPLRHRLQFQQTRFASTNSSTEAAQKKAQDAFASAQKYAGQAAEKGRKFLGPVGDKFANVFGAYREPLAFNFRVAREFLKQIYVAERLQPPSLSTVQNAYNTIWSRASNLSYWREIFRTGEYAKIGIYALEAYGIFKVGEIVGRRSFVGYNIQ</sequence>
<keyword evidence="9" id="KW-0066">ATP synthesis</keyword>
<dbReference type="Proteomes" id="UP000008370">
    <property type="component" value="Unassembled WGS sequence"/>
</dbReference>
<evidence type="ECO:0000256" key="9">
    <source>
        <dbReference type="ARBA" id="ARBA00023310"/>
    </source>
</evidence>
<keyword evidence="11" id="KW-1185">Reference proteome</keyword>
<proteinExistence type="inferred from homology"/>
<evidence type="ECO:0000256" key="8">
    <source>
        <dbReference type="ARBA" id="ARBA00023136"/>
    </source>
</evidence>
<evidence type="ECO:0000313" key="11">
    <source>
        <dbReference type="Proteomes" id="UP000008370"/>
    </source>
</evidence>
<dbReference type="GO" id="GO:0015986">
    <property type="term" value="P:proton motive force-driven ATP synthesis"/>
    <property type="evidence" value="ECO:0007669"/>
    <property type="project" value="InterPro"/>
</dbReference>
<keyword evidence="8" id="KW-0472">Membrane</keyword>
<comment type="similarity">
    <text evidence="2">Belongs to the ATPase g subunit family.</text>
</comment>
<dbReference type="STRING" id="650164.K5V558"/>
<dbReference type="GO" id="GO:0031966">
    <property type="term" value="C:mitochondrial membrane"/>
    <property type="evidence" value="ECO:0007669"/>
    <property type="project" value="UniProtKB-SubCell"/>
</dbReference>
<organism evidence="10 11">
    <name type="scientific">Phanerochaete carnosa (strain HHB-10118-sp)</name>
    <name type="common">White-rot fungus</name>
    <name type="synonym">Peniophora carnosa</name>
    <dbReference type="NCBI Taxonomy" id="650164"/>
    <lineage>
        <taxon>Eukaryota</taxon>
        <taxon>Fungi</taxon>
        <taxon>Dikarya</taxon>
        <taxon>Basidiomycota</taxon>
        <taxon>Agaricomycotina</taxon>
        <taxon>Agaricomycetes</taxon>
        <taxon>Polyporales</taxon>
        <taxon>Phanerochaetaceae</taxon>
        <taxon>Phanerochaete</taxon>
    </lineage>
</organism>
<reference evidence="10 11" key="1">
    <citation type="journal article" date="2012" name="BMC Genomics">
        <title>Comparative genomics of the white-rot fungi, Phanerochaete carnosa and P. chrysosporium, to elucidate the genetic basis of the distinct wood types they colonize.</title>
        <authorList>
            <person name="Suzuki H."/>
            <person name="MacDonald J."/>
            <person name="Syed K."/>
            <person name="Salamov A."/>
            <person name="Hori C."/>
            <person name="Aerts A."/>
            <person name="Henrissat B."/>
            <person name="Wiebenga A."/>
            <person name="vanKuyk P.A."/>
            <person name="Barry K."/>
            <person name="Lindquist E."/>
            <person name="LaButti K."/>
            <person name="Lapidus A."/>
            <person name="Lucas S."/>
            <person name="Coutinho P."/>
            <person name="Gong Y."/>
            <person name="Samejima M."/>
            <person name="Mahadevan R."/>
            <person name="Abou-Zaid M."/>
            <person name="de Vries R.P."/>
            <person name="Igarashi K."/>
            <person name="Yadav J.S."/>
            <person name="Grigoriev I.V."/>
            <person name="Master E.R."/>
        </authorList>
    </citation>
    <scope>NUCLEOTIDE SEQUENCE [LARGE SCALE GENOMIC DNA]</scope>
    <source>
        <strain evidence="10 11">HHB-10118-sp</strain>
    </source>
</reference>
<dbReference type="GO" id="GO:0015078">
    <property type="term" value="F:proton transmembrane transporter activity"/>
    <property type="evidence" value="ECO:0007669"/>
    <property type="project" value="InterPro"/>
</dbReference>
<protein>
    <submittedName>
        <fullName evidence="10">Uncharacterized protein</fullName>
    </submittedName>
</protein>
<keyword evidence="7" id="KW-0496">Mitochondrion</keyword>